<proteinExistence type="inferred from homology"/>
<dbReference type="Pfam" id="PF00106">
    <property type="entry name" value="adh_short"/>
    <property type="match status" value="1"/>
</dbReference>
<dbReference type="RefSeq" id="WP_185294045.1">
    <property type="nucleotide sequence ID" value="NZ_AP023287.1"/>
</dbReference>
<gene>
    <name evidence="4" type="ORF">NIIDNTM18_03020</name>
</gene>
<comment type="similarity">
    <text evidence="1 3">Belongs to the short-chain dehydrogenases/reductases (SDR) family.</text>
</comment>
<evidence type="ECO:0000256" key="1">
    <source>
        <dbReference type="ARBA" id="ARBA00006484"/>
    </source>
</evidence>
<evidence type="ECO:0000256" key="2">
    <source>
        <dbReference type="ARBA" id="ARBA00023002"/>
    </source>
</evidence>
<evidence type="ECO:0000313" key="4">
    <source>
        <dbReference type="EMBL" id="BCI51024.1"/>
    </source>
</evidence>
<dbReference type="EMBL" id="AP023287">
    <property type="protein sequence ID" value="BCI51024.1"/>
    <property type="molecule type" value="Genomic_DNA"/>
</dbReference>
<dbReference type="Proteomes" id="UP000515734">
    <property type="component" value="Chromosome"/>
</dbReference>
<dbReference type="InterPro" id="IPR036291">
    <property type="entry name" value="NAD(P)-bd_dom_sf"/>
</dbReference>
<protein>
    <submittedName>
        <fullName evidence="4">Short-chain dehydrogenase</fullName>
    </submittedName>
</protein>
<dbReference type="AlphaFoldDB" id="A0A6S6NXD7"/>
<evidence type="ECO:0000256" key="3">
    <source>
        <dbReference type="RuleBase" id="RU000363"/>
    </source>
</evidence>
<dbReference type="PRINTS" id="PR00081">
    <property type="entry name" value="GDHRDH"/>
</dbReference>
<dbReference type="PANTHER" id="PTHR44196:SF1">
    <property type="entry name" value="DEHYDROGENASE_REDUCTASE SDR FAMILY MEMBER 7B"/>
    <property type="match status" value="1"/>
</dbReference>
<keyword evidence="2" id="KW-0560">Oxidoreductase</keyword>
<accession>A0A6S6NXD7</accession>
<evidence type="ECO:0000313" key="5">
    <source>
        <dbReference type="Proteomes" id="UP000515734"/>
    </source>
</evidence>
<dbReference type="SUPFAM" id="SSF51735">
    <property type="entry name" value="NAD(P)-binding Rossmann-fold domains"/>
    <property type="match status" value="1"/>
</dbReference>
<organism evidence="4 5">
    <name type="scientific">Mycolicibacterium litorale</name>
    <dbReference type="NCBI Taxonomy" id="758802"/>
    <lineage>
        <taxon>Bacteria</taxon>
        <taxon>Bacillati</taxon>
        <taxon>Actinomycetota</taxon>
        <taxon>Actinomycetes</taxon>
        <taxon>Mycobacteriales</taxon>
        <taxon>Mycobacteriaceae</taxon>
        <taxon>Mycolicibacterium</taxon>
    </lineage>
</organism>
<dbReference type="Gene3D" id="3.40.50.720">
    <property type="entry name" value="NAD(P)-binding Rossmann-like Domain"/>
    <property type="match status" value="1"/>
</dbReference>
<dbReference type="PRINTS" id="PR00080">
    <property type="entry name" value="SDRFAMILY"/>
</dbReference>
<dbReference type="GO" id="GO:0016491">
    <property type="term" value="F:oxidoreductase activity"/>
    <property type="evidence" value="ECO:0007669"/>
    <property type="project" value="UniProtKB-KW"/>
</dbReference>
<reference evidence="4 5" key="1">
    <citation type="submission" date="2020-07" db="EMBL/GenBank/DDBJ databases">
        <title>Complete genome sequence of Mycolicibacterium litorale like strain isolated from cardiac implantable electronic device infection.</title>
        <authorList>
            <person name="Fukano H."/>
            <person name="Miyama H."/>
            <person name="Hoshino Y."/>
        </authorList>
    </citation>
    <scope>NUCLEOTIDE SEQUENCE [LARGE SCALE GENOMIC DNA]</scope>
    <source>
        <strain evidence="4 5">NIIDNTM18</strain>
    </source>
</reference>
<sequence>MRTPKAVLITGAAAGIGRKTAIAFARKGYTVGAFDIDDVGLKTLTEELDRVQTTLITGHLDVTDSEEMAQRVEEFTRATGGRLDVMINNAGILRAGRFEELDLAGHHKEIDINAKGVVNGLHAAFPHLRDTPGSVVVNLASASAIYGQAELANYSATKFFVRGITEALDLEWSRYGIRVIAMWPLYVQTAMTDNIRTGTTDSLGIRLTAQDIADAIVAAVEPSALRRALHQVHFPVGAQSKVLATGARFSPAWLTRLVNKKLAHS</sequence>
<dbReference type="GO" id="GO:0016020">
    <property type="term" value="C:membrane"/>
    <property type="evidence" value="ECO:0007669"/>
    <property type="project" value="TreeGrafter"/>
</dbReference>
<dbReference type="InterPro" id="IPR002347">
    <property type="entry name" value="SDR_fam"/>
</dbReference>
<dbReference type="PANTHER" id="PTHR44196">
    <property type="entry name" value="DEHYDROGENASE/REDUCTASE SDR FAMILY MEMBER 7B"/>
    <property type="match status" value="1"/>
</dbReference>
<name>A0A6S6NXD7_9MYCO</name>
<dbReference type="NCBIfam" id="NF006123">
    <property type="entry name" value="PRK08267.1"/>
    <property type="match status" value="1"/>
</dbReference>